<feature type="transmembrane region" description="Helical" evidence="9">
    <location>
        <begin position="30"/>
        <end position="56"/>
    </location>
</feature>
<dbReference type="PANTHER" id="PTHR33910:SF1">
    <property type="entry name" value="PROTEIN TRANSLOCASE SUBUNIT SECE"/>
    <property type="match status" value="1"/>
</dbReference>
<dbReference type="Pfam" id="PF00584">
    <property type="entry name" value="SecE"/>
    <property type="match status" value="1"/>
</dbReference>
<reference evidence="10 11" key="1">
    <citation type="submission" date="2017-09" db="EMBL/GenBank/DDBJ databases">
        <title>Depth-based differentiation of microbial function through sediment-hosted aquifers and enrichment of novel symbionts in the deep terrestrial subsurface.</title>
        <authorList>
            <person name="Probst A.J."/>
            <person name="Ladd B."/>
            <person name="Jarett J.K."/>
            <person name="Geller-Mcgrath D.E."/>
            <person name="Sieber C.M."/>
            <person name="Emerson J.B."/>
            <person name="Anantharaman K."/>
            <person name="Thomas B.C."/>
            <person name="Malmstrom R."/>
            <person name="Stieglmeier M."/>
            <person name="Klingl A."/>
            <person name="Woyke T."/>
            <person name="Ryan C.M."/>
            <person name="Banfield J.F."/>
        </authorList>
    </citation>
    <scope>NUCLEOTIDE SEQUENCE [LARGE SCALE GENOMIC DNA]</scope>
    <source>
        <strain evidence="10">CG23_combo_of_CG06-09_8_20_14_all_42_19</strain>
    </source>
</reference>
<dbReference type="GO" id="GO:0065002">
    <property type="term" value="P:intracellular protein transmembrane transport"/>
    <property type="evidence" value="ECO:0007669"/>
    <property type="project" value="UniProtKB-UniRule"/>
</dbReference>
<evidence type="ECO:0000256" key="6">
    <source>
        <dbReference type="ARBA" id="ARBA00022989"/>
    </source>
</evidence>
<dbReference type="GO" id="GO:0006605">
    <property type="term" value="P:protein targeting"/>
    <property type="evidence" value="ECO:0007669"/>
    <property type="project" value="UniProtKB-UniRule"/>
</dbReference>
<keyword evidence="2 9" id="KW-0813">Transport</keyword>
<comment type="function">
    <text evidence="9">Essential subunit of the Sec protein translocation channel SecYEG. Clamps together the 2 halves of SecY. May contact the channel plug during translocation.</text>
</comment>
<evidence type="ECO:0000313" key="10">
    <source>
        <dbReference type="EMBL" id="PIP46102.1"/>
    </source>
</evidence>
<dbReference type="GO" id="GO:0008320">
    <property type="term" value="F:protein transmembrane transporter activity"/>
    <property type="evidence" value="ECO:0007669"/>
    <property type="project" value="UniProtKB-UniRule"/>
</dbReference>
<dbReference type="GO" id="GO:0043952">
    <property type="term" value="P:protein transport by the Sec complex"/>
    <property type="evidence" value="ECO:0007669"/>
    <property type="project" value="UniProtKB-UniRule"/>
</dbReference>
<proteinExistence type="inferred from homology"/>
<dbReference type="GO" id="GO:0005886">
    <property type="term" value="C:plasma membrane"/>
    <property type="evidence" value="ECO:0007669"/>
    <property type="project" value="UniProtKB-SubCell"/>
</dbReference>
<dbReference type="InterPro" id="IPR001901">
    <property type="entry name" value="Translocase_SecE/Sec61-g"/>
</dbReference>
<gene>
    <name evidence="9 10" type="primary">secE</name>
    <name evidence="10" type="ORF">COX15_01525</name>
</gene>
<dbReference type="Proteomes" id="UP000230007">
    <property type="component" value="Unassembled WGS sequence"/>
</dbReference>
<keyword evidence="8 9" id="KW-0472">Membrane</keyword>
<protein>
    <recommendedName>
        <fullName evidence="9">Protein translocase subunit SecE</fullName>
    </recommendedName>
</protein>
<dbReference type="GO" id="GO:0009306">
    <property type="term" value="P:protein secretion"/>
    <property type="evidence" value="ECO:0007669"/>
    <property type="project" value="UniProtKB-UniRule"/>
</dbReference>
<evidence type="ECO:0000256" key="5">
    <source>
        <dbReference type="ARBA" id="ARBA00022927"/>
    </source>
</evidence>
<keyword evidence="6 9" id="KW-1133">Transmembrane helix</keyword>
<dbReference type="AlphaFoldDB" id="A0A2H0AL15"/>
<keyword evidence="4 9" id="KW-0812">Transmembrane</keyword>
<dbReference type="EMBL" id="PCSK01000030">
    <property type="protein sequence ID" value="PIP46102.1"/>
    <property type="molecule type" value="Genomic_DNA"/>
</dbReference>
<comment type="subcellular location">
    <subcellularLocation>
        <location evidence="9">Cell membrane</location>
        <topology evidence="9">Single-pass membrane protein</topology>
    </subcellularLocation>
    <subcellularLocation>
        <location evidence="1">Membrane</location>
    </subcellularLocation>
</comment>
<comment type="similarity">
    <text evidence="9">Belongs to the SecE/SEC61-gamma family.</text>
</comment>
<dbReference type="HAMAP" id="MF_00422">
    <property type="entry name" value="SecE"/>
    <property type="match status" value="1"/>
</dbReference>
<dbReference type="NCBIfam" id="TIGR00964">
    <property type="entry name" value="secE_bact"/>
    <property type="match status" value="1"/>
</dbReference>
<dbReference type="PANTHER" id="PTHR33910">
    <property type="entry name" value="PROTEIN TRANSLOCASE SUBUNIT SECE"/>
    <property type="match status" value="1"/>
</dbReference>
<evidence type="ECO:0000256" key="8">
    <source>
        <dbReference type="ARBA" id="ARBA00023136"/>
    </source>
</evidence>
<comment type="subunit">
    <text evidence="9">Component of the Sec protein translocase complex. Heterotrimer consisting of SecY, SecE and SecG subunits. The heterotrimers can form oligomers, although 1 heterotrimer is thought to be able to translocate proteins. Interacts with the ribosome. Interacts with SecDF, and other proteins may be involved. Interacts with SecA.</text>
</comment>
<evidence type="ECO:0000313" key="11">
    <source>
        <dbReference type="Proteomes" id="UP000230007"/>
    </source>
</evidence>
<evidence type="ECO:0000256" key="4">
    <source>
        <dbReference type="ARBA" id="ARBA00022692"/>
    </source>
</evidence>
<dbReference type="PROSITE" id="PS01067">
    <property type="entry name" value="SECE_SEC61G"/>
    <property type="match status" value="1"/>
</dbReference>
<evidence type="ECO:0000256" key="3">
    <source>
        <dbReference type="ARBA" id="ARBA00022475"/>
    </source>
</evidence>
<accession>A0A2H0AL15</accession>
<organism evidence="10 11">
    <name type="scientific">Candidatus Colwellbacteria bacterium CG23_combo_of_CG06-09_8_20_14_all_42_19</name>
    <dbReference type="NCBI Taxonomy" id="1974541"/>
    <lineage>
        <taxon>Bacteria</taxon>
        <taxon>Candidatus Colwelliibacteriota</taxon>
    </lineage>
</organism>
<dbReference type="InterPro" id="IPR038379">
    <property type="entry name" value="SecE_sf"/>
</dbReference>
<sequence>MIGKIKLFLSESRGEFKRINWPTRKEAFRMVFIVVAISVAVAVFLGGADFIFLSLLKRIIS</sequence>
<evidence type="ECO:0000256" key="9">
    <source>
        <dbReference type="HAMAP-Rule" id="MF_00422"/>
    </source>
</evidence>
<keyword evidence="3 9" id="KW-1003">Cell membrane</keyword>
<keyword evidence="7 9" id="KW-0811">Translocation</keyword>
<evidence type="ECO:0000256" key="2">
    <source>
        <dbReference type="ARBA" id="ARBA00022448"/>
    </source>
</evidence>
<dbReference type="Gene3D" id="1.20.5.1030">
    <property type="entry name" value="Preprotein translocase secy subunit"/>
    <property type="match status" value="1"/>
</dbReference>
<dbReference type="InterPro" id="IPR005807">
    <property type="entry name" value="SecE_bac"/>
</dbReference>
<evidence type="ECO:0000256" key="7">
    <source>
        <dbReference type="ARBA" id="ARBA00023010"/>
    </source>
</evidence>
<keyword evidence="5 9" id="KW-0653">Protein transport</keyword>
<comment type="caution">
    <text evidence="10">The sequence shown here is derived from an EMBL/GenBank/DDBJ whole genome shotgun (WGS) entry which is preliminary data.</text>
</comment>
<evidence type="ECO:0000256" key="1">
    <source>
        <dbReference type="ARBA" id="ARBA00004370"/>
    </source>
</evidence>
<name>A0A2H0AL15_9BACT</name>